<gene>
    <name evidence="18" type="ORF">TREES_T100007363</name>
</gene>
<evidence type="ECO:0000256" key="1">
    <source>
        <dbReference type="ARBA" id="ARBA00004651"/>
    </source>
</evidence>
<dbReference type="EMBL" id="KB320577">
    <property type="protein sequence ID" value="ELW68178.1"/>
    <property type="molecule type" value="Genomic_DNA"/>
</dbReference>
<dbReference type="PRINTS" id="PR00237">
    <property type="entry name" value="GPCRRHODOPSN"/>
</dbReference>
<protein>
    <recommendedName>
        <fullName evidence="2">Urotensin-2 receptor</fullName>
    </recommendedName>
    <alternativeName>
        <fullName evidence="13">Urotensin II receptor</fullName>
    </alternativeName>
</protein>
<dbReference type="InterPro" id="IPR017452">
    <property type="entry name" value="GPCR_Rhodpsn_7TM"/>
</dbReference>
<dbReference type="PROSITE" id="PS50262">
    <property type="entry name" value="G_PROTEIN_RECEP_F1_2"/>
    <property type="match status" value="1"/>
</dbReference>
<dbReference type="PROSITE" id="PS00237">
    <property type="entry name" value="G_PROTEIN_RECEP_F1_1"/>
    <property type="match status" value="1"/>
</dbReference>
<keyword evidence="8" id="KW-1015">Disulfide bond</keyword>
<dbReference type="eggNOG" id="KOG3656">
    <property type="taxonomic scope" value="Eukaryota"/>
</dbReference>
<reference evidence="19" key="2">
    <citation type="journal article" date="2013" name="Nat. Commun.">
        <title>Genome of the Chinese tree shrew.</title>
        <authorList>
            <person name="Fan Y."/>
            <person name="Huang Z.Y."/>
            <person name="Cao C.C."/>
            <person name="Chen C.S."/>
            <person name="Chen Y.X."/>
            <person name="Fan D.D."/>
            <person name="He J."/>
            <person name="Hou H.L."/>
            <person name="Hu L."/>
            <person name="Hu X.T."/>
            <person name="Jiang X.T."/>
            <person name="Lai R."/>
            <person name="Lang Y.S."/>
            <person name="Liang B."/>
            <person name="Liao S.G."/>
            <person name="Mu D."/>
            <person name="Ma Y.Y."/>
            <person name="Niu Y.Y."/>
            <person name="Sun X.Q."/>
            <person name="Xia J.Q."/>
            <person name="Xiao J."/>
            <person name="Xiong Z.Q."/>
            <person name="Xu L."/>
            <person name="Yang L."/>
            <person name="Zhang Y."/>
            <person name="Zhao W."/>
            <person name="Zhao X.D."/>
            <person name="Zheng Y.T."/>
            <person name="Zhou J.M."/>
            <person name="Zhu Y.B."/>
            <person name="Zhang G.J."/>
            <person name="Wang J."/>
            <person name="Yao Y.G."/>
        </authorList>
    </citation>
    <scope>NUCLEOTIDE SEQUENCE [LARGE SCALE GENOMIC DNA]</scope>
</reference>
<evidence type="ECO:0000256" key="8">
    <source>
        <dbReference type="ARBA" id="ARBA00023157"/>
    </source>
</evidence>
<reference evidence="19" key="1">
    <citation type="submission" date="2012-07" db="EMBL/GenBank/DDBJ databases">
        <title>Genome of the Chinese tree shrew, a rising model animal genetically related to primates.</title>
        <authorList>
            <person name="Zhang G."/>
            <person name="Fan Y."/>
            <person name="Yao Y."/>
            <person name="Huang Z."/>
        </authorList>
    </citation>
    <scope>NUCLEOTIDE SEQUENCE [LARGE SCALE GENOMIC DNA]</scope>
</reference>
<evidence type="ECO:0000256" key="7">
    <source>
        <dbReference type="ARBA" id="ARBA00023136"/>
    </source>
</evidence>
<feature type="region of interest" description="Disordered" evidence="15">
    <location>
        <begin position="1"/>
        <end position="42"/>
    </location>
</feature>
<dbReference type="FunCoup" id="L9KZQ0">
    <property type="interactions" value="653"/>
</dbReference>
<dbReference type="InParanoid" id="L9KZQ0"/>
<comment type="subcellular location">
    <subcellularLocation>
        <location evidence="1">Cell membrane</location>
        <topology evidence="1">Multi-pass membrane protein</topology>
    </subcellularLocation>
</comment>
<dbReference type="PRINTS" id="PR00647">
    <property type="entry name" value="UROTENSIN2R"/>
</dbReference>
<evidence type="ECO:0000259" key="17">
    <source>
        <dbReference type="PROSITE" id="PS50262"/>
    </source>
</evidence>
<keyword evidence="3" id="KW-1003">Cell membrane</keyword>
<dbReference type="GO" id="GO:0097746">
    <property type="term" value="P:blood vessel diameter maintenance"/>
    <property type="evidence" value="ECO:0007669"/>
    <property type="project" value="InterPro"/>
</dbReference>
<evidence type="ECO:0000256" key="13">
    <source>
        <dbReference type="ARBA" id="ARBA00032764"/>
    </source>
</evidence>
<evidence type="ECO:0000256" key="11">
    <source>
        <dbReference type="ARBA" id="ARBA00023224"/>
    </source>
</evidence>
<keyword evidence="5 16" id="KW-1133">Transmembrane helix</keyword>
<dbReference type="InterPro" id="IPR000670">
    <property type="entry name" value="Urot_II_rcpt"/>
</dbReference>
<feature type="transmembrane region" description="Helical" evidence="16">
    <location>
        <begin position="47"/>
        <end position="75"/>
    </location>
</feature>
<dbReference type="Pfam" id="PF00001">
    <property type="entry name" value="7tm_1"/>
    <property type="match status" value="1"/>
</dbReference>
<keyword evidence="6 14" id="KW-0297">G-protein coupled receptor</keyword>
<keyword evidence="19" id="KW-1185">Reference proteome</keyword>
<dbReference type="Gene3D" id="1.20.1070.10">
    <property type="entry name" value="Rhodopsin 7-helix transmembrane proteins"/>
    <property type="match status" value="1"/>
</dbReference>
<accession>L9KZQ0</accession>
<evidence type="ECO:0000313" key="18">
    <source>
        <dbReference type="EMBL" id="ELW68178.1"/>
    </source>
</evidence>
<keyword evidence="9 14" id="KW-0675">Receptor</keyword>
<dbReference type="GO" id="GO:0005886">
    <property type="term" value="C:plasma membrane"/>
    <property type="evidence" value="ECO:0007669"/>
    <property type="project" value="UniProtKB-SubCell"/>
</dbReference>
<dbReference type="STRING" id="246437.L9KZQ0"/>
<feature type="transmembrane region" description="Helical" evidence="16">
    <location>
        <begin position="124"/>
        <end position="146"/>
    </location>
</feature>
<comment type="similarity">
    <text evidence="14">Belongs to the G-protein coupled receptor 1 family.</text>
</comment>
<dbReference type="SUPFAM" id="SSF81321">
    <property type="entry name" value="Family A G protein-coupled receptor-like"/>
    <property type="match status" value="1"/>
</dbReference>
<evidence type="ECO:0000256" key="16">
    <source>
        <dbReference type="SAM" id="Phobius"/>
    </source>
</evidence>
<evidence type="ECO:0000256" key="6">
    <source>
        <dbReference type="ARBA" id="ARBA00023040"/>
    </source>
</evidence>
<dbReference type="GO" id="GO:0008217">
    <property type="term" value="P:regulation of blood pressure"/>
    <property type="evidence" value="ECO:0007669"/>
    <property type="project" value="InterPro"/>
</dbReference>
<dbReference type="Proteomes" id="UP000011518">
    <property type="component" value="Unassembled WGS sequence"/>
</dbReference>
<proteinExistence type="inferred from homology"/>
<dbReference type="PANTHER" id="PTHR24230">
    <property type="entry name" value="G-PROTEIN COUPLED RECEPTOR"/>
    <property type="match status" value="1"/>
</dbReference>
<keyword evidence="4 14" id="KW-0812">Transmembrane</keyword>
<evidence type="ECO:0000256" key="10">
    <source>
        <dbReference type="ARBA" id="ARBA00023180"/>
    </source>
</evidence>
<dbReference type="InterPro" id="IPR000276">
    <property type="entry name" value="GPCR_Rhodpsn"/>
</dbReference>
<evidence type="ECO:0000256" key="4">
    <source>
        <dbReference type="ARBA" id="ARBA00022692"/>
    </source>
</evidence>
<organism evidence="18 19">
    <name type="scientific">Tupaia chinensis</name>
    <name type="common">Chinese tree shrew</name>
    <name type="synonym">Tupaia belangeri chinensis</name>
    <dbReference type="NCBI Taxonomy" id="246437"/>
    <lineage>
        <taxon>Eukaryota</taxon>
        <taxon>Metazoa</taxon>
        <taxon>Chordata</taxon>
        <taxon>Craniata</taxon>
        <taxon>Vertebrata</taxon>
        <taxon>Euteleostomi</taxon>
        <taxon>Mammalia</taxon>
        <taxon>Eutheria</taxon>
        <taxon>Euarchontoglires</taxon>
        <taxon>Scandentia</taxon>
        <taxon>Tupaiidae</taxon>
        <taxon>Tupaia</taxon>
    </lineage>
</organism>
<sequence>MEQSPECTSRFPVLAATGSTEPKPPGGPNMSNSSWASPGEPSSLEDLVATGAIGAVLSAMGVVGVAGNAYTLAVVCCSLRAAASLRVYLVSLALADLLYLLGIPFIVATYVAKEWRFGDAGCRVLFSLDFLTMHASVFTLTAMSSERCAAVLRPLHTARRPKGYRKLLALGIWLLALLLTLPMTLAIRLARRGPKHLCLPAWGPRAHRAYLTLLFGTSVVGPGLAIGLLYARLARANWRSQRGPLRRPHRLARPRVLCLTLSTVLLFWACFLLRFGAAAGPVPPGPASAPHGACGHLPDHLPHLRQQLPQPLPLHAAHQELQGLSPRPQAPAARQGLCVPPPTVPEPPPTGLLLAVLEQPAGH</sequence>
<dbReference type="GO" id="GO:0001604">
    <property type="term" value="F:urotensin II receptor activity"/>
    <property type="evidence" value="ECO:0007669"/>
    <property type="project" value="InterPro"/>
</dbReference>
<evidence type="ECO:0000256" key="5">
    <source>
        <dbReference type="ARBA" id="ARBA00022989"/>
    </source>
</evidence>
<feature type="transmembrane region" description="Helical" evidence="16">
    <location>
        <begin position="254"/>
        <end position="277"/>
    </location>
</feature>
<evidence type="ECO:0000256" key="15">
    <source>
        <dbReference type="SAM" id="MobiDB-lite"/>
    </source>
</evidence>
<evidence type="ECO:0000256" key="3">
    <source>
        <dbReference type="ARBA" id="ARBA00022475"/>
    </source>
</evidence>
<evidence type="ECO:0000256" key="2">
    <source>
        <dbReference type="ARBA" id="ARBA00014302"/>
    </source>
</evidence>
<keyword evidence="11 14" id="KW-0807">Transducer</keyword>
<feature type="transmembrane region" description="Helical" evidence="16">
    <location>
        <begin position="87"/>
        <end position="112"/>
    </location>
</feature>
<evidence type="ECO:0000256" key="12">
    <source>
        <dbReference type="ARBA" id="ARBA00025579"/>
    </source>
</evidence>
<feature type="region of interest" description="Disordered" evidence="15">
    <location>
        <begin position="325"/>
        <end position="344"/>
    </location>
</feature>
<feature type="transmembrane region" description="Helical" evidence="16">
    <location>
        <begin position="167"/>
        <end position="190"/>
    </location>
</feature>
<name>L9KZQ0_TUPCH</name>
<dbReference type="AlphaFoldDB" id="L9KZQ0"/>
<evidence type="ECO:0000313" key="19">
    <source>
        <dbReference type="Proteomes" id="UP000011518"/>
    </source>
</evidence>
<evidence type="ECO:0000256" key="14">
    <source>
        <dbReference type="RuleBase" id="RU000688"/>
    </source>
</evidence>
<feature type="transmembrane region" description="Helical" evidence="16">
    <location>
        <begin position="210"/>
        <end position="233"/>
    </location>
</feature>
<dbReference type="PANTHER" id="PTHR24230:SF60">
    <property type="entry name" value="UROTENSIN-2 RECEPTOR"/>
    <property type="match status" value="1"/>
</dbReference>
<dbReference type="GO" id="GO:0007218">
    <property type="term" value="P:neuropeptide signaling pathway"/>
    <property type="evidence" value="ECO:0007669"/>
    <property type="project" value="TreeGrafter"/>
</dbReference>
<evidence type="ECO:0000256" key="9">
    <source>
        <dbReference type="ARBA" id="ARBA00023170"/>
    </source>
</evidence>
<comment type="function">
    <text evidence="12">High affinity receptor for urotensin-2 and urotensin-2B. The activity of this receptor is mediated by a G-protein that activate a phosphatidylinositol-calcium second messenger system.</text>
</comment>
<feature type="domain" description="G-protein coupled receptors family 1 profile" evidence="17">
    <location>
        <begin position="67"/>
        <end position="272"/>
    </location>
</feature>
<keyword evidence="10" id="KW-0325">Glycoprotein</keyword>
<keyword evidence="7 16" id="KW-0472">Membrane</keyword>